<organism evidence="2 3">
    <name type="scientific">Haloprofundus marisrubri</name>
    <dbReference type="NCBI Taxonomy" id="1514971"/>
    <lineage>
        <taxon>Archaea</taxon>
        <taxon>Methanobacteriati</taxon>
        <taxon>Methanobacteriota</taxon>
        <taxon>Stenosarchaea group</taxon>
        <taxon>Halobacteria</taxon>
        <taxon>Halobacteriales</taxon>
        <taxon>Haloferacaceae</taxon>
        <taxon>Haloprofundus</taxon>
    </lineage>
</organism>
<proteinExistence type="predicted"/>
<protein>
    <submittedName>
        <fullName evidence="2">DNA-binding protein</fullName>
    </submittedName>
</protein>
<dbReference type="InterPro" id="IPR055552">
    <property type="entry name" value="DUF7128"/>
</dbReference>
<evidence type="ECO:0000313" key="2">
    <source>
        <dbReference type="EMBL" id="KTG10363.1"/>
    </source>
</evidence>
<reference evidence="2 3" key="1">
    <citation type="submission" date="2015-12" db="EMBL/GenBank/DDBJ databases">
        <title>Haloprofundus marisrubri gen. nov., sp. nov., an extremely halophilic archaeon isolated from the Discovery deep brine-seawater interface in the Red Sea.</title>
        <authorList>
            <person name="Zhang G."/>
            <person name="Stingl U."/>
            <person name="Rashid M."/>
        </authorList>
    </citation>
    <scope>NUCLEOTIDE SEQUENCE [LARGE SCALE GENOMIC DNA]</scope>
    <source>
        <strain evidence="2 3">SB9</strain>
    </source>
</reference>
<dbReference type="Proteomes" id="UP000054387">
    <property type="component" value="Unassembled WGS sequence"/>
</dbReference>
<dbReference type="AlphaFoldDB" id="A0A0W1RAH3"/>
<dbReference type="InterPro" id="IPR013087">
    <property type="entry name" value="Znf_C2H2_type"/>
</dbReference>
<dbReference type="Pfam" id="PF23447">
    <property type="entry name" value="DUF7128"/>
    <property type="match status" value="1"/>
</dbReference>
<sequence length="44" mass="5106">MVATTERDEMTWYECEECGLLFENETDAEQHESGCDAEDPSYLQ</sequence>
<evidence type="ECO:0000259" key="1">
    <source>
        <dbReference type="PROSITE" id="PS50157"/>
    </source>
</evidence>
<gene>
    <name evidence="2" type="ORF">AUR64_12395</name>
</gene>
<keyword evidence="2" id="KW-0238">DNA-binding</keyword>
<dbReference type="RefSeq" id="WP_058581716.1">
    <property type="nucleotide sequence ID" value="NZ_LOPU01000018.1"/>
</dbReference>
<dbReference type="EMBL" id="LOPU01000018">
    <property type="protein sequence ID" value="KTG10363.1"/>
    <property type="molecule type" value="Genomic_DNA"/>
</dbReference>
<feature type="domain" description="C2H2-type" evidence="1">
    <location>
        <begin position="13"/>
        <end position="40"/>
    </location>
</feature>
<accession>A0A0W1RAH3</accession>
<comment type="caution">
    <text evidence="2">The sequence shown here is derived from an EMBL/GenBank/DDBJ whole genome shotgun (WGS) entry which is preliminary data.</text>
</comment>
<evidence type="ECO:0000313" key="3">
    <source>
        <dbReference type="Proteomes" id="UP000054387"/>
    </source>
</evidence>
<dbReference type="GO" id="GO:0003677">
    <property type="term" value="F:DNA binding"/>
    <property type="evidence" value="ECO:0007669"/>
    <property type="project" value="UniProtKB-KW"/>
</dbReference>
<keyword evidence="3" id="KW-1185">Reference proteome</keyword>
<name>A0A0W1RAH3_9EURY</name>
<dbReference type="PROSITE" id="PS50157">
    <property type="entry name" value="ZINC_FINGER_C2H2_2"/>
    <property type="match status" value="1"/>
</dbReference>